<comment type="caution">
    <text evidence="7">The sequence shown here is derived from an EMBL/GenBank/DDBJ whole genome shotgun (WGS) entry which is preliminary data.</text>
</comment>
<evidence type="ECO:0000313" key="8">
    <source>
        <dbReference type="Proteomes" id="UP000639772"/>
    </source>
</evidence>
<dbReference type="GO" id="GO:0016020">
    <property type="term" value="C:membrane"/>
    <property type="evidence" value="ECO:0007669"/>
    <property type="project" value="UniProtKB-SubCell"/>
</dbReference>
<dbReference type="InterPro" id="IPR036259">
    <property type="entry name" value="MFS_trans_sf"/>
</dbReference>
<dbReference type="Proteomes" id="UP000639772">
    <property type="component" value="Unassembled WGS sequence"/>
</dbReference>
<dbReference type="EMBL" id="JADCNM010000014">
    <property type="protein sequence ID" value="KAG0453397.1"/>
    <property type="molecule type" value="Genomic_DNA"/>
</dbReference>
<evidence type="ECO:0000256" key="4">
    <source>
        <dbReference type="ARBA" id="ARBA00022989"/>
    </source>
</evidence>
<keyword evidence="3 6" id="KW-0812">Transmembrane</keyword>
<evidence type="ECO:0000256" key="2">
    <source>
        <dbReference type="ARBA" id="ARBA00005982"/>
    </source>
</evidence>
<evidence type="ECO:0000256" key="1">
    <source>
        <dbReference type="ARBA" id="ARBA00004141"/>
    </source>
</evidence>
<gene>
    <name evidence="7" type="ORF">HPP92_024701</name>
</gene>
<dbReference type="GO" id="GO:0022857">
    <property type="term" value="F:transmembrane transporter activity"/>
    <property type="evidence" value="ECO:0007669"/>
    <property type="project" value="InterPro"/>
</dbReference>
<dbReference type="OrthoDB" id="8904098at2759"/>
<name>A0A835U9I0_VANPL</name>
<accession>A0A835U9I0</accession>
<reference evidence="7 8" key="1">
    <citation type="journal article" date="2020" name="Nat. Food">
        <title>A phased Vanilla planifolia genome enables genetic improvement of flavour and production.</title>
        <authorList>
            <person name="Hasing T."/>
            <person name="Tang H."/>
            <person name="Brym M."/>
            <person name="Khazi F."/>
            <person name="Huang T."/>
            <person name="Chambers A.H."/>
        </authorList>
    </citation>
    <scope>NUCLEOTIDE SEQUENCE [LARGE SCALE GENOMIC DNA]</scope>
    <source>
        <tissue evidence="7">Leaf</tissue>
    </source>
</reference>
<evidence type="ECO:0000256" key="6">
    <source>
        <dbReference type="SAM" id="Phobius"/>
    </source>
</evidence>
<feature type="transmembrane region" description="Helical" evidence="6">
    <location>
        <begin position="78"/>
        <end position="96"/>
    </location>
</feature>
<evidence type="ECO:0000256" key="3">
    <source>
        <dbReference type="ARBA" id="ARBA00022692"/>
    </source>
</evidence>
<organism evidence="7 8">
    <name type="scientific">Vanilla planifolia</name>
    <name type="common">Vanilla</name>
    <dbReference type="NCBI Taxonomy" id="51239"/>
    <lineage>
        <taxon>Eukaryota</taxon>
        <taxon>Viridiplantae</taxon>
        <taxon>Streptophyta</taxon>
        <taxon>Embryophyta</taxon>
        <taxon>Tracheophyta</taxon>
        <taxon>Spermatophyta</taxon>
        <taxon>Magnoliopsida</taxon>
        <taxon>Liliopsida</taxon>
        <taxon>Asparagales</taxon>
        <taxon>Orchidaceae</taxon>
        <taxon>Vanilloideae</taxon>
        <taxon>Vanilleae</taxon>
        <taxon>Vanilla</taxon>
    </lineage>
</organism>
<comment type="subcellular location">
    <subcellularLocation>
        <location evidence="1">Membrane</location>
        <topology evidence="1">Multi-pass membrane protein</topology>
    </subcellularLocation>
</comment>
<sequence>MIGVTVSAIFLGLRPPPCEPKPETCHRATTNQLLVFYGSLLLTAVGSGGIRPCVVAFGADQFEPDRPQTQHGGRRSFFNLYFFSMGFSTLLALTMAV</sequence>
<dbReference type="PANTHER" id="PTHR11654">
    <property type="entry name" value="OLIGOPEPTIDE TRANSPORTER-RELATED"/>
    <property type="match status" value="1"/>
</dbReference>
<dbReference type="InterPro" id="IPR000109">
    <property type="entry name" value="POT_fam"/>
</dbReference>
<dbReference type="Gene3D" id="1.20.1250.20">
    <property type="entry name" value="MFS general substrate transporter like domains"/>
    <property type="match status" value="1"/>
</dbReference>
<feature type="transmembrane region" description="Helical" evidence="6">
    <location>
        <begin position="36"/>
        <end position="57"/>
    </location>
</feature>
<dbReference type="Pfam" id="PF00854">
    <property type="entry name" value="PTR2"/>
    <property type="match status" value="1"/>
</dbReference>
<proteinExistence type="inferred from homology"/>
<evidence type="ECO:0000313" key="7">
    <source>
        <dbReference type="EMBL" id="KAG0453397.1"/>
    </source>
</evidence>
<keyword evidence="5 6" id="KW-0472">Membrane</keyword>
<dbReference type="AlphaFoldDB" id="A0A835U9I0"/>
<comment type="similarity">
    <text evidence="2">Belongs to the major facilitator superfamily. Proton-dependent oligopeptide transporter (POT/PTR) (TC 2.A.17) family.</text>
</comment>
<evidence type="ECO:0000256" key="5">
    <source>
        <dbReference type="ARBA" id="ARBA00023136"/>
    </source>
</evidence>
<protein>
    <submittedName>
        <fullName evidence="7">Uncharacterized protein</fullName>
    </submittedName>
</protein>
<keyword evidence="4 6" id="KW-1133">Transmembrane helix</keyword>